<accession>A0A9W9X4K4</accession>
<protein>
    <submittedName>
        <fullName evidence="2">Uncharacterized protein</fullName>
    </submittedName>
</protein>
<reference evidence="2" key="1">
    <citation type="submission" date="2022-12" db="EMBL/GenBank/DDBJ databases">
        <authorList>
            <person name="Petersen C."/>
        </authorList>
    </citation>
    <scope>NUCLEOTIDE SEQUENCE</scope>
    <source>
        <strain evidence="2">IBT 17660</strain>
    </source>
</reference>
<comment type="caution">
    <text evidence="2">The sequence shown here is derived from an EMBL/GenBank/DDBJ whole genome shotgun (WGS) entry which is preliminary data.</text>
</comment>
<evidence type="ECO:0000256" key="1">
    <source>
        <dbReference type="SAM" id="MobiDB-lite"/>
    </source>
</evidence>
<keyword evidence="3" id="KW-1185">Reference proteome</keyword>
<proteinExistence type="predicted"/>
<feature type="non-terminal residue" evidence="2">
    <location>
        <position position="84"/>
    </location>
</feature>
<dbReference type="EMBL" id="JAPWDO010000002">
    <property type="protein sequence ID" value="KAJ5483515.1"/>
    <property type="molecule type" value="Genomic_DNA"/>
</dbReference>
<feature type="compositionally biased region" description="Basic and acidic residues" evidence="1">
    <location>
        <begin position="75"/>
        <end position="84"/>
    </location>
</feature>
<dbReference type="AlphaFoldDB" id="A0A9W9X4K4"/>
<organism evidence="2 3">
    <name type="scientific">Penicillium desertorum</name>
    <dbReference type="NCBI Taxonomy" id="1303715"/>
    <lineage>
        <taxon>Eukaryota</taxon>
        <taxon>Fungi</taxon>
        <taxon>Dikarya</taxon>
        <taxon>Ascomycota</taxon>
        <taxon>Pezizomycotina</taxon>
        <taxon>Eurotiomycetes</taxon>
        <taxon>Eurotiomycetidae</taxon>
        <taxon>Eurotiales</taxon>
        <taxon>Aspergillaceae</taxon>
        <taxon>Penicillium</taxon>
    </lineage>
</organism>
<reference evidence="2" key="2">
    <citation type="journal article" date="2023" name="IMA Fungus">
        <title>Comparative genomic study of the Penicillium genus elucidates a diverse pangenome and 15 lateral gene transfer events.</title>
        <authorList>
            <person name="Petersen C."/>
            <person name="Sorensen T."/>
            <person name="Nielsen M.R."/>
            <person name="Sondergaard T.E."/>
            <person name="Sorensen J.L."/>
            <person name="Fitzpatrick D.A."/>
            <person name="Frisvad J.C."/>
            <person name="Nielsen K.L."/>
        </authorList>
    </citation>
    <scope>NUCLEOTIDE SEQUENCE</scope>
    <source>
        <strain evidence="2">IBT 17660</strain>
    </source>
</reference>
<evidence type="ECO:0000313" key="2">
    <source>
        <dbReference type="EMBL" id="KAJ5483515.1"/>
    </source>
</evidence>
<name>A0A9W9X4K4_9EURO</name>
<evidence type="ECO:0000313" key="3">
    <source>
        <dbReference type="Proteomes" id="UP001147760"/>
    </source>
</evidence>
<feature type="region of interest" description="Disordered" evidence="1">
    <location>
        <begin position="64"/>
        <end position="84"/>
    </location>
</feature>
<gene>
    <name evidence="2" type="ORF">N7530_002761</name>
</gene>
<sequence length="84" mass="9268">KCLATPKAILKLYKATPKSSNGGSINPLRYKGRKTEGLAVVAHLISLRRQPISLINDLSLSKNRRNPNTLRKAIRRTEGSSETV</sequence>
<dbReference type="Proteomes" id="UP001147760">
    <property type="component" value="Unassembled WGS sequence"/>
</dbReference>